<dbReference type="GO" id="GO:0008270">
    <property type="term" value="F:zinc ion binding"/>
    <property type="evidence" value="ECO:0007669"/>
    <property type="project" value="UniProtKB-KW"/>
</dbReference>
<dbReference type="AlphaFoldDB" id="A0A9N7V2G4"/>
<dbReference type="PANTHER" id="PTHR24399">
    <property type="entry name" value="ZINC FINGER AND BTB DOMAIN-CONTAINING"/>
    <property type="match status" value="1"/>
</dbReference>
<dbReference type="SUPFAM" id="SSF57667">
    <property type="entry name" value="beta-beta-alpha zinc fingers"/>
    <property type="match status" value="2"/>
</dbReference>
<evidence type="ECO:0000256" key="5">
    <source>
        <dbReference type="ARBA" id="ARBA00022833"/>
    </source>
</evidence>
<evidence type="ECO:0000256" key="6">
    <source>
        <dbReference type="ARBA" id="ARBA00023015"/>
    </source>
</evidence>
<evidence type="ECO:0000256" key="3">
    <source>
        <dbReference type="ARBA" id="ARBA00022737"/>
    </source>
</evidence>
<dbReference type="Pfam" id="PF00096">
    <property type="entry name" value="zf-C2H2"/>
    <property type="match status" value="2"/>
</dbReference>
<keyword evidence="9" id="KW-0539">Nucleus</keyword>
<dbReference type="PROSITE" id="PS50157">
    <property type="entry name" value="ZINC_FINGER_C2H2_2"/>
    <property type="match status" value="2"/>
</dbReference>
<feature type="domain" description="C2H2-type" evidence="12">
    <location>
        <begin position="136"/>
        <end position="163"/>
    </location>
</feature>
<dbReference type="SMART" id="SM00355">
    <property type="entry name" value="ZnF_C2H2"/>
    <property type="match status" value="2"/>
</dbReference>
<keyword evidence="6" id="KW-0805">Transcription regulation</keyword>
<name>A0A9N7V2G4_PLEPL</name>
<keyword evidence="4 10" id="KW-0863">Zinc-finger</keyword>
<evidence type="ECO:0000256" key="9">
    <source>
        <dbReference type="ARBA" id="ARBA00023242"/>
    </source>
</evidence>
<sequence>MQAGIEPLTFCLEDDRSTPQPLPPAHSDTPEKERAPHTLLDWQESSETEDKQQPSCSKYTPQSVPAKSSFSQTRTNVACAFPTVPRMPECNMDGLRIHERVHTGEKPCQCTHCGKSFGQFCGLKRHQMVHTGKRPFPCPHCGKQLATSTNLTVHQSVHTGERKFNCSKCGKNSPSSATLSDTRLCTL</sequence>
<dbReference type="InterPro" id="IPR036236">
    <property type="entry name" value="Znf_C2H2_sf"/>
</dbReference>
<feature type="domain" description="C2H2-type" evidence="12">
    <location>
        <begin position="108"/>
        <end position="135"/>
    </location>
</feature>
<keyword evidence="14" id="KW-1185">Reference proteome</keyword>
<keyword evidence="5" id="KW-0862">Zinc</keyword>
<dbReference type="GO" id="GO:0000978">
    <property type="term" value="F:RNA polymerase II cis-regulatory region sequence-specific DNA binding"/>
    <property type="evidence" value="ECO:0007669"/>
    <property type="project" value="TreeGrafter"/>
</dbReference>
<keyword evidence="3" id="KW-0677">Repeat</keyword>
<dbReference type="Gene3D" id="3.30.160.60">
    <property type="entry name" value="Classic Zinc Finger"/>
    <property type="match status" value="2"/>
</dbReference>
<evidence type="ECO:0000313" key="13">
    <source>
        <dbReference type="EMBL" id="CAB1441561.1"/>
    </source>
</evidence>
<evidence type="ECO:0000256" key="11">
    <source>
        <dbReference type="SAM" id="MobiDB-lite"/>
    </source>
</evidence>
<evidence type="ECO:0000256" key="4">
    <source>
        <dbReference type="ARBA" id="ARBA00022771"/>
    </source>
</evidence>
<evidence type="ECO:0000259" key="12">
    <source>
        <dbReference type="PROSITE" id="PS50157"/>
    </source>
</evidence>
<accession>A0A9N7V2G4</accession>
<dbReference type="PANTHER" id="PTHR24399:SF70">
    <property type="entry name" value="C2H2-TYPE DOMAIN-CONTAINING PROTEIN"/>
    <property type="match status" value="1"/>
</dbReference>
<evidence type="ECO:0000256" key="1">
    <source>
        <dbReference type="ARBA" id="ARBA00004123"/>
    </source>
</evidence>
<evidence type="ECO:0000256" key="7">
    <source>
        <dbReference type="ARBA" id="ARBA00023125"/>
    </source>
</evidence>
<dbReference type="InterPro" id="IPR013087">
    <property type="entry name" value="Znf_C2H2_type"/>
</dbReference>
<reference evidence="13" key="1">
    <citation type="submission" date="2020-03" db="EMBL/GenBank/DDBJ databases">
        <authorList>
            <person name="Weist P."/>
        </authorList>
    </citation>
    <scope>NUCLEOTIDE SEQUENCE</scope>
</reference>
<protein>
    <recommendedName>
        <fullName evidence="12">C2H2-type domain-containing protein</fullName>
    </recommendedName>
</protein>
<evidence type="ECO:0000256" key="8">
    <source>
        <dbReference type="ARBA" id="ARBA00023163"/>
    </source>
</evidence>
<evidence type="ECO:0000313" key="14">
    <source>
        <dbReference type="Proteomes" id="UP001153269"/>
    </source>
</evidence>
<comment type="caution">
    <text evidence="13">The sequence shown here is derived from an EMBL/GenBank/DDBJ whole genome shotgun (WGS) entry which is preliminary data.</text>
</comment>
<comment type="subcellular location">
    <subcellularLocation>
        <location evidence="1">Nucleus</location>
    </subcellularLocation>
</comment>
<keyword evidence="2" id="KW-0479">Metal-binding</keyword>
<dbReference type="GO" id="GO:0001227">
    <property type="term" value="F:DNA-binding transcription repressor activity, RNA polymerase II-specific"/>
    <property type="evidence" value="ECO:0007669"/>
    <property type="project" value="TreeGrafter"/>
</dbReference>
<dbReference type="Proteomes" id="UP001153269">
    <property type="component" value="Unassembled WGS sequence"/>
</dbReference>
<keyword evidence="8" id="KW-0804">Transcription</keyword>
<dbReference type="GO" id="GO:0005654">
    <property type="term" value="C:nucleoplasm"/>
    <property type="evidence" value="ECO:0007669"/>
    <property type="project" value="TreeGrafter"/>
</dbReference>
<evidence type="ECO:0000256" key="10">
    <source>
        <dbReference type="PROSITE-ProRule" id="PRU00042"/>
    </source>
</evidence>
<gene>
    <name evidence="13" type="ORF">PLEPLA_LOCUS29324</name>
</gene>
<dbReference type="PROSITE" id="PS00028">
    <property type="entry name" value="ZINC_FINGER_C2H2_1"/>
    <property type="match status" value="2"/>
</dbReference>
<evidence type="ECO:0000256" key="2">
    <source>
        <dbReference type="ARBA" id="ARBA00022723"/>
    </source>
</evidence>
<feature type="region of interest" description="Disordered" evidence="11">
    <location>
        <begin position="1"/>
        <end position="69"/>
    </location>
</feature>
<organism evidence="13 14">
    <name type="scientific">Pleuronectes platessa</name>
    <name type="common">European plaice</name>
    <dbReference type="NCBI Taxonomy" id="8262"/>
    <lineage>
        <taxon>Eukaryota</taxon>
        <taxon>Metazoa</taxon>
        <taxon>Chordata</taxon>
        <taxon>Craniata</taxon>
        <taxon>Vertebrata</taxon>
        <taxon>Euteleostomi</taxon>
        <taxon>Actinopterygii</taxon>
        <taxon>Neopterygii</taxon>
        <taxon>Teleostei</taxon>
        <taxon>Neoteleostei</taxon>
        <taxon>Acanthomorphata</taxon>
        <taxon>Carangaria</taxon>
        <taxon>Pleuronectiformes</taxon>
        <taxon>Pleuronectoidei</taxon>
        <taxon>Pleuronectidae</taxon>
        <taxon>Pleuronectes</taxon>
    </lineage>
</organism>
<dbReference type="FunFam" id="3.30.160.60:FF:000870">
    <property type="entry name" value="zinc finger protein 197 isoform X1"/>
    <property type="match status" value="1"/>
</dbReference>
<dbReference type="FunFam" id="3.30.160.60:FF:002343">
    <property type="entry name" value="Zinc finger protein 33A"/>
    <property type="match status" value="1"/>
</dbReference>
<dbReference type="EMBL" id="CADEAL010002668">
    <property type="protein sequence ID" value="CAB1441561.1"/>
    <property type="molecule type" value="Genomic_DNA"/>
</dbReference>
<keyword evidence="7" id="KW-0238">DNA-binding</keyword>
<feature type="compositionally biased region" description="Polar residues" evidence="11">
    <location>
        <begin position="53"/>
        <end position="69"/>
    </location>
</feature>
<proteinExistence type="predicted"/>